<proteinExistence type="inferred from homology"/>
<evidence type="ECO:0000256" key="3">
    <source>
        <dbReference type="ARBA" id="ARBA00023125"/>
    </source>
</evidence>
<organism evidence="6 7">
    <name type="scientific">Enterovibrio coralii</name>
    <dbReference type="NCBI Taxonomy" id="294935"/>
    <lineage>
        <taxon>Bacteria</taxon>
        <taxon>Pseudomonadati</taxon>
        <taxon>Pseudomonadota</taxon>
        <taxon>Gammaproteobacteria</taxon>
        <taxon>Vibrionales</taxon>
        <taxon>Vibrionaceae</taxon>
        <taxon>Enterovibrio</taxon>
    </lineage>
</organism>
<protein>
    <recommendedName>
        <fullName evidence="5">HTH lysR-type domain-containing protein</fullName>
    </recommendedName>
</protein>
<gene>
    <name evidence="6" type="ORF">ATN88_20315</name>
</gene>
<dbReference type="NCBIfam" id="NF008352">
    <property type="entry name" value="PRK11139.1"/>
    <property type="match status" value="1"/>
</dbReference>
<dbReference type="InterPro" id="IPR036390">
    <property type="entry name" value="WH_DNA-bd_sf"/>
</dbReference>
<dbReference type="Pfam" id="PF00126">
    <property type="entry name" value="HTH_1"/>
    <property type="match status" value="1"/>
</dbReference>
<dbReference type="GO" id="GO:0043565">
    <property type="term" value="F:sequence-specific DNA binding"/>
    <property type="evidence" value="ECO:0007669"/>
    <property type="project" value="TreeGrafter"/>
</dbReference>
<evidence type="ECO:0000256" key="4">
    <source>
        <dbReference type="ARBA" id="ARBA00023163"/>
    </source>
</evidence>
<evidence type="ECO:0000256" key="1">
    <source>
        <dbReference type="ARBA" id="ARBA00009437"/>
    </source>
</evidence>
<dbReference type="OrthoDB" id="5526340at2"/>
<name>A0A135I8Y8_9GAMM</name>
<keyword evidence="7" id="KW-1185">Reference proteome</keyword>
<comment type="caution">
    <text evidence="6">The sequence shown here is derived from an EMBL/GenBank/DDBJ whole genome shotgun (WGS) entry which is preliminary data.</text>
</comment>
<dbReference type="InterPro" id="IPR036388">
    <property type="entry name" value="WH-like_DNA-bd_sf"/>
</dbReference>
<keyword evidence="4" id="KW-0804">Transcription</keyword>
<dbReference type="Pfam" id="PF03466">
    <property type="entry name" value="LysR_substrate"/>
    <property type="match status" value="1"/>
</dbReference>
<dbReference type="CDD" id="cd08432">
    <property type="entry name" value="PBP2_GcdR_TrpI_HvrB_AmpR_like"/>
    <property type="match status" value="1"/>
</dbReference>
<dbReference type="InterPro" id="IPR000847">
    <property type="entry name" value="LysR_HTH_N"/>
</dbReference>
<dbReference type="Gene3D" id="1.10.10.10">
    <property type="entry name" value="Winged helix-like DNA-binding domain superfamily/Winged helix DNA-binding domain"/>
    <property type="match status" value="1"/>
</dbReference>
<sequence length="302" mass="33895">MEEQLPPLNALRAFESVARLTSIKEAAEELHVTPAAVSQQIKSLESYLDVQLFERKVRSLALTEAGEQLYPFMEEGFSKLEEGIRQLRRRQQSNELVVSASPTFAAKWLLPRLGSFYQAYPQYRLRVDACESLVNFRTDGVDVALRYGAGNYTGLYSQEMIPEEVIPVCSPSLLEGGKPLQTADDLRHHMLLRSVWQTGHASAPCWGMWLRAAGITDVDPDAGYQFSTEFLAIQAAIEGQGIALTIKAMVNKDIEAGRLVCPFGESASQRAAFSYYLVCPESHLRLKKVQAFKRWIECELKE</sequence>
<dbReference type="EMBL" id="LNTY01000033">
    <property type="protein sequence ID" value="KXF81844.1"/>
    <property type="molecule type" value="Genomic_DNA"/>
</dbReference>
<evidence type="ECO:0000259" key="5">
    <source>
        <dbReference type="PROSITE" id="PS50931"/>
    </source>
</evidence>
<dbReference type="InterPro" id="IPR005119">
    <property type="entry name" value="LysR_subst-bd"/>
</dbReference>
<dbReference type="PROSITE" id="PS50931">
    <property type="entry name" value="HTH_LYSR"/>
    <property type="match status" value="1"/>
</dbReference>
<dbReference type="GO" id="GO:0003700">
    <property type="term" value="F:DNA-binding transcription factor activity"/>
    <property type="evidence" value="ECO:0007669"/>
    <property type="project" value="InterPro"/>
</dbReference>
<dbReference type="PRINTS" id="PR00039">
    <property type="entry name" value="HTHLYSR"/>
</dbReference>
<evidence type="ECO:0000313" key="7">
    <source>
        <dbReference type="Proteomes" id="UP000070529"/>
    </source>
</evidence>
<dbReference type="PANTHER" id="PTHR30537">
    <property type="entry name" value="HTH-TYPE TRANSCRIPTIONAL REGULATOR"/>
    <property type="match status" value="1"/>
</dbReference>
<dbReference type="FunFam" id="3.40.190.10:FF:000017">
    <property type="entry name" value="Glycine cleavage system transcriptional activator"/>
    <property type="match status" value="1"/>
</dbReference>
<dbReference type="Proteomes" id="UP000070529">
    <property type="component" value="Unassembled WGS sequence"/>
</dbReference>
<dbReference type="SUPFAM" id="SSF53850">
    <property type="entry name" value="Periplasmic binding protein-like II"/>
    <property type="match status" value="1"/>
</dbReference>
<evidence type="ECO:0000256" key="2">
    <source>
        <dbReference type="ARBA" id="ARBA00023015"/>
    </source>
</evidence>
<keyword evidence="3" id="KW-0238">DNA-binding</keyword>
<accession>A0A135I8Y8</accession>
<dbReference type="InterPro" id="IPR058163">
    <property type="entry name" value="LysR-type_TF_proteobact-type"/>
</dbReference>
<keyword evidence="2" id="KW-0805">Transcription regulation</keyword>
<dbReference type="GO" id="GO:0006351">
    <property type="term" value="P:DNA-templated transcription"/>
    <property type="evidence" value="ECO:0007669"/>
    <property type="project" value="TreeGrafter"/>
</dbReference>
<dbReference type="AlphaFoldDB" id="A0A135I8Y8"/>
<comment type="similarity">
    <text evidence="1">Belongs to the LysR transcriptional regulatory family.</text>
</comment>
<dbReference type="FunFam" id="1.10.10.10:FF:000038">
    <property type="entry name" value="Glycine cleavage system transcriptional activator"/>
    <property type="match status" value="1"/>
</dbReference>
<dbReference type="STRING" id="294935.ATN88_20315"/>
<dbReference type="Gene3D" id="3.40.190.10">
    <property type="entry name" value="Periplasmic binding protein-like II"/>
    <property type="match status" value="2"/>
</dbReference>
<dbReference type="SUPFAM" id="SSF46785">
    <property type="entry name" value="Winged helix' DNA-binding domain"/>
    <property type="match status" value="1"/>
</dbReference>
<dbReference type="PANTHER" id="PTHR30537:SF26">
    <property type="entry name" value="GLYCINE CLEAVAGE SYSTEM TRANSCRIPTIONAL ACTIVATOR"/>
    <property type="match status" value="1"/>
</dbReference>
<reference evidence="6 7" key="1">
    <citation type="submission" date="2015-11" db="EMBL/GenBank/DDBJ databases">
        <title>Genomic Taxonomy of the Vibrionaceae.</title>
        <authorList>
            <person name="Gomez-Gil B."/>
            <person name="Enciso-Ibarra J."/>
        </authorList>
    </citation>
    <scope>NUCLEOTIDE SEQUENCE [LARGE SCALE GENOMIC DNA]</scope>
    <source>
        <strain evidence="6 7">CAIM 912</strain>
    </source>
</reference>
<dbReference type="RefSeq" id="WP_067415386.1">
    <property type="nucleotide sequence ID" value="NZ_LNTY01000033.1"/>
</dbReference>
<evidence type="ECO:0000313" key="6">
    <source>
        <dbReference type="EMBL" id="KXF81844.1"/>
    </source>
</evidence>
<feature type="domain" description="HTH lysR-type" evidence="5">
    <location>
        <begin position="6"/>
        <end position="63"/>
    </location>
</feature>